<dbReference type="RefSeq" id="WP_347437053.1">
    <property type="nucleotide sequence ID" value="NZ_CP089291.1"/>
</dbReference>
<keyword evidence="1" id="KW-1133">Transmembrane helix</keyword>
<evidence type="ECO:0000256" key="1">
    <source>
        <dbReference type="SAM" id="Phobius"/>
    </source>
</evidence>
<dbReference type="InterPro" id="IPR010699">
    <property type="entry name" value="DUF1275"/>
</dbReference>
<feature type="transmembrane region" description="Helical" evidence="1">
    <location>
        <begin position="12"/>
        <end position="41"/>
    </location>
</feature>
<proteinExistence type="predicted"/>
<dbReference type="Pfam" id="PF06912">
    <property type="entry name" value="DUF1275"/>
    <property type="match status" value="1"/>
</dbReference>
<keyword evidence="1" id="KW-0472">Membrane</keyword>
<protein>
    <submittedName>
        <fullName evidence="2">DUF1275 domain-containing protein</fullName>
    </submittedName>
</protein>
<evidence type="ECO:0000313" key="3">
    <source>
        <dbReference type="Proteomes" id="UP000830167"/>
    </source>
</evidence>
<dbReference type="PROSITE" id="PS51257">
    <property type="entry name" value="PROKAR_LIPOPROTEIN"/>
    <property type="match status" value="1"/>
</dbReference>
<organism evidence="2 3">
    <name type="scientific">Fodinisporobacter ferrooxydans</name>
    <dbReference type="NCBI Taxonomy" id="2901836"/>
    <lineage>
        <taxon>Bacteria</taxon>
        <taxon>Bacillati</taxon>
        <taxon>Bacillota</taxon>
        <taxon>Bacilli</taxon>
        <taxon>Bacillales</taxon>
        <taxon>Alicyclobacillaceae</taxon>
        <taxon>Fodinisporobacter</taxon>
    </lineage>
</organism>
<accession>A0ABY4CIM2</accession>
<gene>
    <name evidence="2" type="ORF">LSG31_21280</name>
</gene>
<keyword evidence="1" id="KW-0812">Transmembrane</keyword>
<sequence>MKELIKLSRTMSNVLLVLLTMTSGCVDAIGFLALGQVFTAAMTGNTVLFGLAVVNTHGMSVFGYAVALLGFIVGAAAGAVILRRIQDRTGWNRTITASLCVELAALVLFAGIVLAMSNIKAQGAMADVLLFLLAFAMGVQGITARRIGVNGVTTTVITSTLTGLVETLVWKFEDSRLSTSSSSHKRDPVFGKKGNATSIASIVMWIAVIVFYGIGAAICGVFVHHWYLQAIWLPIAIVCIVIATSGAYEIRSAMERKTEISM</sequence>
<keyword evidence="3" id="KW-1185">Reference proteome</keyword>
<feature type="transmembrane region" description="Helical" evidence="1">
    <location>
        <begin position="94"/>
        <end position="115"/>
    </location>
</feature>
<dbReference type="EMBL" id="CP089291">
    <property type="protein sequence ID" value="UOF90358.1"/>
    <property type="molecule type" value="Genomic_DNA"/>
</dbReference>
<feature type="transmembrane region" description="Helical" evidence="1">
    <location>
        <begin position="202"/>
        <end position="223"/>
    </location>
</feature>
<feature type="transmembrane region" description="Helical" evidence="1">
    <location>
        <begin position="61"/>
        <end position="82"/>
    </location>
</feature>
<dbReference type="PANTHER" id="PTHR37314:SF4">
    <property type="entry name" value="UPF0700 TRANSMEMBRANE PROTEIN YOAK"/>
    <property type="match status" value="1"/>
</dbReference>
<reference evidence="2" key="1">
    <citation type="submission" date="2021-12" db="EMBL/GenBank/DDBJ databases">
        <title>Alicyclobacillaceae gen. nov., sp. nov., isolated from chalcocite enrichment system.</title>
        <authorList>
            <person name="Jiang Z."/>
        </authorList>
    </citation>
    <scope>NUCLEOTIDE SEQUENCE</scope>
    <source>
        <strain evidence="2">MYW30-H2</strain>
    </source>
</reference>
<dbReference type="PANTHER" id="PTHR37314">
    <property type="entry name" value="SLR0142 PROTEIN"/>
    <property type="match status" value="1"/>
</dbReference>
<dbReference type="Proteomes" id="UP000830167">
    <property type="component" value="Chromosome"/>
</dbReference>
<name>A0ABY4CIM2_9BACL</name>
<feature type="transmembrane region" description="Helical" evidence="1">
    <location>
        <begin position="121"/>
        <end position="139"/>
    </location>
</feature>
<feature type="transmembrane region" description="Helical" evidence="1">
    <location>
        <begin position="229"/>
        <end position="248"/>
    </location>
</feature>
<evidence type="ECO:0000313" key="2">
    <source>
        <dbReference type="EMBL" id="UOF90358.1"/>
    </source>
</evidence>